<dbReference type="Gene3D" id="1.10.510.10">
    <property type="entry name" value="Transferase(Phosphotransferase) domain 1"/>
    <property type="match status" value="1"/>
</dbReference>
<keyword evidence="9" id="KW-0808">Transferase</keyword>
<dbReference type="STRING" id="3871.A0A4P1QQP0"/>
<keyword evidence="19" id="KW-0325">Glycoprotein</keyword>
<feature type="transmembrane region" description="Helical" evidence="23">
    <location>
        <begin position="643"/>
        <end position="665"/>
    </location>
</feature>
<evidence type="ECO:0000256" key="7">
    <source>
        <dbReference type="ARBA" id="ARBA00022553"/>
    </source>
</evidence>
<dbReference type="InterPro" id="IPR013210">
    <property type="entry name" value="LRR_N_plant-typ"/>
</dbReference>
<evidence type="ECO:0000256" key="10">
    <source>
        <dbReference type="ARBA" id="ARBA00022692"/>
    </source>
</evidence>
<comment type="similarity">
    <text evidence="2">Belongs to the protein kinase superfamily. Ser/Thr protein kinase family.</text>
</comment>
<evidence type="ECO:0000256" key="2">
    <source>
        <dbReference type="ARBA" id="ARBA00008684"/>
    </source>
</evidence>
<keyword evidence="10 23" id="KW-0812">Transmembrane</keyword>
<evidence type="ECO:0000256" key="20">
    <source>
        <dbReference type="ARBA" id="ARBA00047899"/>
    </source>
</evidence>
<dbReference type="InterPro" id="IPR017441">
    <property type="entry name" value="Protein_kinase_ATP_BS"/>
</dbReference>
<dbReference type="InterPro" id="IPR051809">
    <property type="entry name" value="Plant_receptor-like_S/T_kinase"/>
</dbReference>
<dbReference type="Gene3D" id="3.30.200.20">
    <property type="entry name" value="Phosphorylase Kinase, domain 1"/>
    <property type="match status" value="1"/>
</dbReference>
<comment type="similarity">
    <text evidence="3">Belongs to the RLP family.</text>
</comment>
<evidence type="ECO:0000256" key="23">
    <source>
        <dbReference type="SAM" id="Phobius"/>
    </source>
</evidence>
<keyword evidence="17 23" id="KW-0472">Membrane</keyword>
<comment type="catalytic activity">
    <reaction evidence="20">
        <text>L-threonyl-[protein] + ATP = O-phospho-L-threonyl-[protein] + ADP + H(+)</text>
        <dbReference type="Rhea" id="RHEA:46608"/>
        <dbReference type="Rhea" id="RHEA-COMP:11060"/>
        <dbReference type="Rhea" id="RHEA-COMP:11605"/>
        <dbReference type="ChEBI" id="CHEBI:15378"/>
        <dbReference type="ChEBI" id="CHEBI:30013"/>
        <dbReference type="ChEBI" id="CHEBI:30616"/>
        <dbReference type="ChEBI" id="CHEBI:61977"/>
        <dbReference type="ChEBI" id="CHEBI:456216"/>
        <dbReference type="EC" id="2.7.11.1"/>
    </reaction>
</comment>
<keyword evidence="14" id="KW-0418">Kinase</keyword>
<comment type="subcellular location">
    <subcellularLocation>
        <location evidence="1">Cell membrane</location>
        <topology evidence="1">Single-pass type I membrane protein</topology>
    </subcellularLocation>
</comment>
<dbReference type="PANTHER" id="PTHR27008:SF592">
    <property type="entry name" value="LEUCINE-RICH REPEAT RECEPTOR-LIKE PROTEIN KINASE FAMILY PROTEIN-RELATED"/>
    <property type="match status" value="1"/>
</dbReference>
<dbReference type="GO" id="GO:0005886">
    <property type="term" value="C:plasma membrane"/>
    <property type="evidence" value="ECO:0007669"/>
    <property type="project" value="UniProtKB-SubCell"/>
</dbReference>
<dbReference type="PROSITE" id="PS50011">
    <property type="entry name" value="PROTEIN_KINASE_DOM"/>
    <property type="match status" value="1"/>
</dbReference>
<feature type="chain" id="PRO_5020032640" description="non-specific serine/threonine protein kinase" evidence="24">
    <location>
        <begin position="18"/>
        <end position="1010"/>
    </location>
</feature>
<accession>A0A4P1QQP0</accession>
<dbReference type="SMART" id="SM00365">
    <property type="entry name" value="LRR_SD22"/>
    <property type="match status" value="5"/>
</dbReference>
<evidence type="ECO:0000256" key="9">
    <source>
        <dbReference type="ARBA" id="ARBA00022679"/>
    </source>
</evidence>
<feature type="signal peptide" evidence="24">
    <location>
        <begin position="1"/>
        <end position="17"/>
    </location>
</feature>
<dbReference type="PANTHER" id="PTHR27008">
    <property type="entry name" value="OS04G0122200 PROTEIN"/>
    <property type="match status" value="1"/>
</dbReference>
<evidence type="ECO:0000256" key="8">
    <source>
        <dbReference type="ARBA" id="ARBA00022614"/>
    </source>
</evidence>
<dbReference type="Pfam" id="PF23598">
    <property type="entry name" value="LRR_14"/>
    <property type="match status" value="1"/>
</dbReference>
<evidence type="ECO:0000256" key="22">
    <source>
        <dbReference type="PROSITE-ProRule" id="PRU10141"/>
    </source>
</evidence>
<dbReference type="InterPro" id="IPR055414">
    <property type="entry name" value="LRR_R13L4/SHOC2-like"/>
</dbReference>
<dbReference type="Gramene" id="OIV92502">
    <property type="protein sequence ID" value="OIV92502"/>
    <property type="gene ID" value="TanjilG_02265"/>
</dbReference>
<dbReference type="FunFam" id="3.30.200.20:FF:000432">
    <property type="entry name" value="LRR receptor-like serine/threonine-protein kinase EFR"/>
    <property type="match status" value="1"/>
</dbReference>
<dbReference type="InterPro" id="IPR003591">
    <property type="entry name" value="Leu-rich_rpt_typical-subtyp"/>
</dbReference>
<dbReference type="AlphaFoldDB" id="A0A4P1QQP0"/>
<dbReference type="Pfam" id="PF08263">
    <property type="entry name" value="LRRNT_2"/>
    <property type="match status" value="1"/>
</dbReference>
<dbReference type="GO" id="GO:0005524">
    <property type="term" value="F:ATP binding"/>
    <property type="evidence" value="ECO:0007669"/>
    <property type="project" value="UniProtKB-UniRule"/>
</dbReference>
<keyword evidence="18" id="KW-0675">Receptor</keyword>
<dbReference type="InterPro" id="IPR001611">
    <property type="entry name" value="Leu-rich_rpt"/>
</dbReference>
<evidence type="ECO:0000256" key="19">
    <source>
        <dbReference type="ARBA" id="ARBA00023180"/>
    </source>
</evidence>
<evidence type="ECO:0000256" key="18">
    <source>
        <dbReference type="ARBA" id="ARBA00023170"/>
    </source>
</evidence>
<dbReference type="EC" id="2.7.11.1" evidence="4"/>
<dbReference type="EMBL" id="CM007379">
    <property type="protein sequence ID" value="OIV92502.1"/>
    <property type="molecule type" value="Genomic_DNA"/>
</dbReference>
<sequence>MYLHLFLFFTLNSSLFGLNTNVSALGNDTDYHALLKFKESISNNPLYSWNSSTHFCNWPGITCNSMHERVLMLNLEGYDLHGSISPALGNLSFLRILSLQNNGFGGKIPQEVGLLVQLQTLYLNNNSLIGEIPTNLTSCTKLENIDLSLNNLVGKLPNEIGSLRMLREFSIVTNKIEGQIPPSIGNLTSMSHLVLGDNNLEGHIPQEIGHLRKLIFLDIYSNKLSGMLPSTVYNMSSLITFSASVNRFNQSLPSNIFHTLPNLQEFDIGANQISGPIPTSITNASVLRLLDIDGSHFVGKFPNVGKLCDLRIVSASNNHLGSNSSKDLDFLSPLTNCSKLRVLSISYNNFGGVLPNFIGNFSTQMSQLYLGGNDISGKIPSELGNLNSLILLTMEFNHLYGTIPSTFGKFQKMQKLELEGNKLSGQISPFIGNLSQLFFLHLGDNMLEGSVPPSLTKCQKLQYLNLCQNNLKGTIPLEVFSLFSLTSLNLSQNLLSGNLPGEVGKLKNIEEFDVSKNHLSGKILGTIGECLSLEYLSLQGNSFHGIIPSSLASLKGLRGLDLSQNHFSGSIPEGLQHISTLEYLNVSFNMLDGEVPTEGIFRNASGFAVSGNRKLCAGISELHLPPCPAKERKFVKHHNHTRLIVVIACVVAFLLILLSCVTIYWMKKRNKQPFSDSSAINQLPMVSYKSLHDGTDGFSARNLIGFGNFGSVYKGTLESEDKVVAIKVLNLQKKGAHKSFMAECNALRNIRHRNLVKILTCCSSIDYKGQEFRALVSEFMTNGSLESWLHPAMEISDQPKALDLEQRLNIITDVASVLHYLHYECEQAIVHCDLKPSNILLDECFVAHLTDFGLAKLLSSIGVSPMQSSTVEIKGTIGYAAPEYGMGSRVSIEGDMYSFGILVLEMLTERRPTDETFKDGRNLHDYVKISIPNHLSQIMDRTILLEDSDKLTLMDRNVRECLHSLFRIALACSVESPKERMSMVGVIRELNLIKSSLLRSMNALQTQQRT</sequence>
<keyword evidence="16 23" id="KW-1133">Transmembrane helix</keyword>
<dbReference type="PROSITE" id="PS00108">
    <property type="entry name" value="PROTEIN_KINASE_ST"/>
    <property type="match status" value="1"/>
</dbReference>
<comment type="catalytic activity">
    <reaction evidence="21">
        <text>L-seryl-[protein] + ATP = O-phospho-L-seryl-[protein] + ADP + H(+)</text>
        <dbReference type="Rhea" id="RHEA:17989"/>
        <dbReference type="Rhea" id="RHEA-COMP:9863"/>
        <dbReference type="Rhea" id="RHEA-COMP:11604"/>
        <dbReference type="ChEBI" id="CHEBI:15378"/>
        <dbReference type="ChEBI" id="CHEBI:29999"/>
        <dbReference type="ChEBI" id="CHEBI:30616"/>
        <dbReference type="ChEBI" id="CHEBI:83421"/>
        <dbReference type="ChEBI" id="CHEBI:456216"/>
        <dbReference type="EC" id="2.7.11.1"/>
    </reaction>
</comment>
<evidence type="ECO:0000256" key="11">
    <source>
        <dbReference type="ARBA" id="ARBA00022729"/>
    </source>
</evidence>
<evidence type="ECO:0000256" key="3">
    <source>
        <dbReference type="ARBA" id="ARBA00009592"/>
    </source>
</evidence>
<dbReference type="InterPro" id="IPR011009">
    <property type="entry name" value="Kinase-like_dom_sf"/>
</dbReference>
<keyword evidence="27" id="KW-1185">Reference proteome</keyword>
<evidence type="ECO:0000256" key="5">
    <source>
        <dbReference type="ARBA" id="ARBA00022475"/>
    </source>
</evidence>
<dbReference type="SUPFAM" id="SSF56112">
    <property type="entry name" value="Protein kinase-like (PK-like)"/>
    <property type="match status" value="1"/>
</dbReference>
<evidence type="ECO:0000256" key="16">
    <source>
        <dbReference type="ARBA" id="ARBA00022989"/>
    </source>
</evidence>
<dbReference type="FunFam" id="3.80.10.10:FF:000275">
    <property type="entry name" value="Leucine-rich repeat receptor-like protein kinase"/>
    <property type="match status" value="1"/>
</dbReference>
<evidence type="ECO:0000259" key="25">
    <source>
        <dbReference type="PROSITE" id="PS50011"/>
    </source>
</evidence>
<evidence type="ECO:0000256" key="14">
    <source>
        <dbReference type="ARBA" id="ARBA00022777"/>
    </source>
</evidence>
<evidence type="ECO:0000256" key="13">
    <source>
        <dbReference type="ARBA" id="ARBA00022741"/>
    </source>
</evidence>
<dbReference type="Pfam" id="PF00560">
    <property type="entry name" value="LRR_1"/>
    <property type="match status" value="4"/>
</dbReference>
<dbReference type="Proteomes" id="UP000188354">
    <property type="component" value="Chromosome LG19"/>
</dbReference>
<evidence type="ECO:0000256" key="24">
    <source>
        <dbReference type="SAM" id="SignalP"/>
    </source>
</evidence>
<evidence type="ECO:0000256" key="15">
    <source>
        <dbReference type="ARBA" id="ARBA00022840"/>
    </source>
</evidence>
<dbReference type="SMART" id="SM00369">
    <property type="entry name" value="LRR_TYP"/>
    <property type="match status" value="6"/>
</dbReference>
<dbReference type="FunFam" id="3.80.10.10:FF:000383">
    <property type="entry name" value="Leucine-rich repeat receptor protein kinase EMS1"/>
    <property type="match status" value="1"/>
</dbReference>
<keyword evidence="8" id="KW-0433">Leucine-rich repeat</keyword>
<evidence type="ECO:0000256" key="1">
    <source>
        <dbReference type="ARBA" id="ARBA00004251"/>
    </source>
</evidence>
<dbReference type="FunFam" id="3.80.10.10:FF:000288">
    <property type="entry name" value="LRR receptor-like serine/threonine-protein kinase EFR"/>
    <property type="match status" value="1"/>
</dbReference>
<dbReference type="Pfam" id="PF13855">
    <property type="entry name" value="LRR_8"/>
    <property type="match status" value="1"/>
</dbReference>
<keyword evidence="11 24" id="KW-0732">Signal</keyword>
<evidence type="ECO:0000256" key="21">
    <source>
        <dbReference type="ARBA" id="ARBA00048679"/>
    </source>
</evidence>
<dbReference type="InterPro" id="IPR000719">
    <property type="entry name" value="Prot_kinase_dom"/>
</dbReference>
<dbReference type="Gene3D" id="3.80.10.10">
    <property type="entry name" value="Ribonuclease Inhibitor"/>
    <property type="match status" value="2"/>
</dbReference>
<keyword evidence="12" id="KW-0677">Repeat</keyword>
<proteinExistence type="inferred from homology"/>
<reference evidence="26 27" key="1">
    <citation type="journal article" date="2017" name="Plant Biotechnol. J.">
        <title>A comprehensive draft genome sequence for lupin (Lupinus angustifolius), an emerging health food: insights into plant-microbe interactions and legume evolution.</title>
        <authorList>
            <person name="Hane J.K."/>
            <person name="Ming Y."/>
            <person name="Kamphuis L.G."/>
            <person name="Nelson M.N."/>
            <person name="Garg G."/>
            <person name="Atkins C.A."/>
            <person name="Bayer P.E."/>
            <person name="Bravo A."/>
            <person name="Bringans S."/>
            <person name="Cannon S."/>
            <person name="Edwards D."/>
            <person name="Foley R."/>
            <person name="Gao L.L."/>
            <person name="Harrison M.J."/>
            <person name="Huang W."/>
            <person name="Hurgobin B."/>
            <person name="Li S."/>
            <person name="Liu C.W."/>
            <person name="McGrath A."/>
            <person name="Morahan G."/>
            <person name="Murray J."/>
            <person name="Weller J."/>
            <person name="Jian J."/>
            <person name="Singh K.B."/>
        </authorList>
    </citation>
    <scope>NUCLEOTIDE SEQUENCE [LARGE SCALE GENOMIC DNA]</scope>
    <source>
        <strain evidence="27">cv. Tanjil</strain>
        <tissue evidence="26">Whole plant</tissue>
    </source>
</reference>
<protein>
    <recommendedName>
        <fullName evidence="4">non-specific serine/threonine protein kinase</fullName>
        <ecNumber evidence="4">2.7.11.1</ecNumber>
    </recommendedName>
</protein>
<keyword evidence="7" id="KW-0597">Phosphoprotein</keyword>
<feature type="binding site" evidence="22">
    <location>
        <position position="727"/>
    </location>
    <ligand>
        <name>ATP</name>
        <dbReference type="ChEBI" id="CHEBI:30616"/>
    </ligand>
</feature>
<dbReference type="SUPFAM" id="SSF52058">
    <property type="entry name" value="L domain-like"/>
    <property type="match status" value="2"/>
</dbReference>
<evidence type="ECO:0000256" key="12">
    <source>
        <dbReference type="ARBA" id="ARBA00022737"/>
    </source>
</evidence>
<feature type="domain" description="Protein kinase" evidence="25">
    <location>
        <begin position="698"/>
        <end position="966"/>
    </location>
</feature>
<dbReference type="InterPro" id="IPR032675">
    <property type="entry name" value="LRR_dom_sf"/>
</dbReference>
<keyword evidence="5" id="KW-1003">Cell membrane</keyword>
<keyword evidence="15 22" id="KW-0067">ATP-binding</keyword>
<dbReference type="GO" id="GO:0004674">
    <property type="term" value="F:protein serine/threonine kinase activity"/>
    <property type="evidence" value="ECO:0007669"/>
    <property type="project" value="UniProtKB-KW"/>
</dbReference>
<keyword evidence="13 22" id="KW-0547">Nucleotide-binding</keyword>
<evidence type="ECO:0000313" key="27">
    <source>
        <dbReference type="Proteomes" id="UP000188354"/>
    </source>
</evidence>
<organism evidence="26 27">
    <name type="scientific">Lupinus angustifolius</name>
    <name type="common">Narrow-leaved blue lupine</name>
    <dbReference type="NCBI Taxonomy" id="3871"/>
    <lineage>
        <taxon>Eukaryota</taxon>
        <taxon>Viridiplantae</taxon>
        <taxon>Streptophyta</taxon>
        <taxon>Embryophyta</taxon>
        <taxon>Tracheophyta</taxon>
        <taxon>Spermatophyta</taxon>
        <taxon>Magnoliopsida</taxon>
        <taxon>eudicotyledons</taxon>
        <taxon>Gunneridae</taxon>
        <taxon>Pentapetalae</taxon>
        <taxon>rosids</taxon>
        <taxon>fabids</taxon>
        <taxon>Fabales</taxon>
        <taxon>Fabaceae</taxon>
        <taxon>Papilionoideae</taxon>
        <taxon>50 kb inversion clade</taxon>
        <taxon>genistoids sensu lato</taxon>
        <taxon>core genistoids</taxon>
        <taxon>Genisteae</taxon>
        <taxon>Lupinus</taxon>
    </lineage>
</organism>
<dbReference type="PROSITE" id="PS00107">
    <property type="entry name" value="PROTEIN_KINASE_ATP"/>
    <property type="match status" value="1"/>
</dbReference>
<dbReference type="CDD" id="cd14066">
    <property type="entry name" value="STKc_IRAK"/>
    <property type="match status" value="1"/>
</dbReference>
<dbReference type="FunFam" id="1.10.510.10:FF:000358">
    <property type="entry name" value="Putative leucine-rich repeat receptor-like serine/threonine-protein kinase"/>
    <property type="match status" value="1"/>
</dbReference>
<dbReference type="SMART" id="SM00220">
    <property type="entry name" value="S_TKc"/>
    <property type="match status" value="1"/>
</dbReference>
<keyword evidence="6" id="KW-0723">Serine/threonine-protein kinase</keyword>
<evidence type="ECO:0000313" key="26">
    <source>
        <dbReference type="EMBL" id="OIV92502.1"/>
    </source>
</evidence>
<dbReference type="Pfam" id="PF00069">
    <property type="entry name" value="Pkinase"/>
    <property type="match status" value="1"/>
</dbReference>
<evidence type="ECO:0000256" key="17">
    <source>
        <dbReference type="ARBA" id="ARBA00023136"/>
    </source>
</evidence>
<evidence type="ECO:0000256" key="4">
    <source>
        <dbReference type="ARBA" id="ARBA00012513"/>
    </source>
</evidence>
<evidence type="ECO:0000256" key="6">
    <source>
        <dbReference type="ARBA" id="ARBA00022527"/>
    </source>
</evidence>
<name>A0A4P1QQP0_LUPAN</name>
<gene>
    <name evidence="26" type="ORF">TanjilG_02265</name>
</gene>
<dbReference type="InterPro" id="IPR008271">
    <property type="entry name" value="Ser/Thr_kinase_AS"/>
</dbReference>